<dbReference type="GO" id="GO:0003677">
    <property type="term" value="F:DNA binding"/>
    <property type="evidence" value="ECO:0007669"/>
    <property type="project" value="InterPro"/>
</dbReference>
<dbReference type="InterPro" id="IPR044925">
    <property type="entry name" value="His-Me_finger_sf"/>
</dbReference>
<keyword evidence="3" id="KW-1185">Reference proteome</keyword>
<keyword evidence="2" id="KW-0255">Endonuclease</keyword>
<dbReference type="Gene3D" id="3.90.75.20">
    <property type="match status" value="1"/>
</dbReference>
<dbReference type="GeneID" id="77932045"/>
<sequence length="202" mass="23445">MAIVGKDDHMQDPTCSIPSCESPLLRQGWCSKHYWRWYRHGDPEHHTNPHYQTAAEALQHRVKPEGDHILWTGTVTSTGYGSLRDRGKMRSTHIVAYELAHGPIPEGMEVDHRCLTPLCVNVQHLRLVTHKQNREHLPGAYRSSKSGVRGVWWAKRHKAWEASVRHDGRSYWVGYFDRLEDAAEAVKQKRNELFTHNDLDRQ</sequence>
<dbReference type="InterPro" id="IPR016177">
    <property type="entry name" value="DNA-bd_dom_sf"/>
</dbReference>
<dbReference type="Proteomes" id="UP000279087">
    <property type="component" value="Segment"/>
</dbReference>
<dbReference type="Gene3D" id="1.20.5.2050">
    <property type="match status" value="1"/>
</dbReference>
<dbReference type="RefSeq" id="YP_010656169.1">
    <property type="nucleotide sequence ID" value="NC_070835.1"/>
</dbReference>
<reference evidence="2 3" key="1">
    <citation type="submission" date="2018-09" db="EMBL/GenBank/DDBJ databases">
        <authorList>
            <person name="Zack K."/>
            <person name="Stoner T.H."/>
            <person name="Garlena R.A."/>
            <person name="Russell D.A."/>
            <person name="Pope W.H."/>
            <person name="Jacobs-Sera D."/>
            <person name="Hatfull G.F."/>
        </authorList>
    </citation>
    <scope>NUCLEOTIDE SEQUENCE [LARGE SCALE GENOMIC DNA]</scope>
</reference>
<dbReference type="InterPro" id="IPR003615">
    <property type="entry name" value="HNH_nuc"/>
</dbReference>
<dbReference type="GO" id="GO:0004519">
    <property type="term" value="F:endonuclease activity"/>
    <property type="evidence" value="ECO:0007669"/>
    <property type="project" value="UniProtKB-KW"/>
</dbReference>
<keyword evidence="2" id="KW-0378">Hydrolase</keyword>
<name>A0A3G3M4W1_9CAUD</name>
<accession>A0A3G3M4W1</accession>
<gene>
    <name evidence="2" type="primary">80</name>
    <name evidence="2" type="ORF">PBI_ISOLDE_80</name>
</gene>
<dbReference type="SUPFAM" id="SSF54060">
    <property type="entry name" value="His-Me finger endonucleases"/>
    <property type="match status" value="1"/>
</dbReference>
<feature type="domain" description="HNH nuclease" evidence="1">
    <location>
        <begin position="92"/>
        <end position="134"/>
    </location>
</feature>
<evidence type="ECO:0000313" key="2">
    <source>
        <dbReference type="EMBL" id="AYR01048.1"/>
    </source>
</evidence>
<organism evidence="2 3">
    <name type="scientific">Arthrobacter phage Isolde</name>
    <dbReference type="NCBI Taxonomy" id="2419610"/>
    <lineage>
        <taxon>Viruses</taxon>
        <taxon>Duplodnaviria</taxon>
        <taxon>Heunggongvirae</taxon>
        <taxon>Uroviricota</taxon>
        <taxon>Caudoviricetes</taxon>
        <taxon>Isoldevirus</taxon>
        <taxon>Isoldevirus isolde</taxon>
    </lineage>
</organism>
<evidence type="ECO:0000259" key="1">
    <source>
        <dbReference type="Pfam" id="PF13392"/>
    </source>
</evidence>
<proteinExistence type="predicted"/>
<evidence type="ECO:0000313" key="3">
    <source>
        <dbReference type="Proteomes" id="UP000279087"/>
    </source>
</evidence>
<keyword evidence="2" id="KW-0540">Nuclease</keyword>
<protein>
    <submittedName>
        <fullName evidence="2">HNH endonuclease</fullName>
    </submittedName>
</protein>
<dbReference type="KEGG" id="vg:77932045"/>
<dbReference type="SUPFAM" id="SSF54171">
    <property type="entry name" value="DNA-binding domain"/>
    <property type="match status" value="1"/>
</dbReference>
<dbReference type="Pfam" id="PF13392">
    <property type="entry name" value="HNH_3"/>
    <property type="match status" value="1"/>
</dbReference>
<dbReference type="EMBL" id="MH910037">
    <property type="protein sequence ID" value="AYR01048.1"/>
    <property type="molecule type" value="Genomic_DNA"/>
</dbReference>